<evidence type="ECO:0000313" key="2">
    <source>
        <dbReference type="EMBL" id="VFT92985.1"/>
    </source>
</evidence>
<dbReference type="EMBL" id="VJMH01005853">
    <property type="protein sequence ID" value="KAF0692749.1"/>
    <property type="molecule type" value="Genomic_DNA"/>
</dbReference>
<keyword evidence="3" id="KW-1185">Reference proteome</keyword>
<sequence>MPVLPATPPLDLFGDVARVQHAFEALDWTKMKEYFQRPLAEPFLVVSNVPLKAFYGVFVWDDKPIARFRCVSRNDRGDVFLDELYTHIHASIKNQVFRVFYKTCGEYIECIGSAYASRLDPSTHTLTYHEPEISYTPYHITHHLKPKPEGLTFFYDWRTIVVDVSCNRPDRLDKIALWWSQYPGIEYILGIYVNQVADQQIEWQFKLHDMEDEFEVNRPWSPVYTQPPAPGDTASVDIELDMRRLLGMLPTAPLPDDGRRVLPDTWILDLRTLVQNATNSC</sequence>
<evidence type="ECO:0000313" key="1">
    <source>
        <dbReference type="EMBL" id="KAF0692749.1"/>
    </source>
</evidence>
<accession>A0A485L5X9</accession>
<name>A0A485L5X9_9STRA</name>
<evidence type="ECO:0000313" key="3">
    <source>
        <dbReference type="Proteomes" id="UP000332933"/>
    </source>
</evidence>
<proteinExistence type="predicted"/>
<dbReference type="AlphaFoldDB" id="A0A485L5X9"/>
<reference evidence="1" key="2">
    <citation type="submission" date="2019-06" db="EMBL/GenBank/DDBJ databases">
        <title>Genomics analysis of Aphanomyces spp. identifies a new class of oomycete effector associated with host adaptation.</title>
        <authorList>
            <person name="Gaulin E."/>
        </authorList>
    </citation>
    <scope>NUCLEOTIDE SEQUENCE</scope>
    <source>
        <strain evidence="1">CBS 578.67</strain>
    </source>
</reference>
<dbReference type="EMBL" id="CAADRA010005874">
    <property type="protein sequence ID" value="VFT92985.1"/>
    <property type="molecule type" value="Genomic_DNA"/>
</dbReference>
<dbReference type="Proteomes" id="UP000332933">
    <property type="component" value="Unassembled WGS sequence"/>
</dbReference>
<reference evidence="2 3" key="1">
    <citation type="submission" date="2019-03" db="EMBL/GenBank/DDBJ databases">
        <authorList>
            <person name="Gaulin E."/>
            <person name="Dumas B."/>
        </authorList>
    </citation>
    <scope>NUCLEOTIDE SEQUENCE [LARGE SCALE GENOMIC DNA]</scope>
    <source>
        <strain evidence="2">CBS 568.67</strain>
    </source>
</reference>
<protein>
    <submittedName>
        <fullName evidence="2">Aste57867_16207 protein</fullName>
    </submittedName>
</protein>
<gene>
    <name evidence="2" type="primary">Aste57867_16207</name>
    <name evidence="1" type="ORF">As57867_016151</name>
    <name evidence="2" type="ORF">ASTE57867_16207</name>
</gene>
<organism evidence="2 3">
    <name type="scientific">Aphanomyces stellatus</name>
    <dbReference type="NCBI Taxonomy" id="120398"/>
    <lineage>
        <taxon>Eukaryota</taxon>
        <taxon>Sar</taxon>
        <taxon>Stramenopiles</taxon>
        <taxon>Oomycota</taxon>
        <taxon>Saprolegniomycetes</taxon>
        <taxon>Saprolegniales</taxon>
        <taxon>Verrucalvaceae</taxon>
        <taxon>Aphanomyces</taxon>
    </lineage>
</organism>